<proteinExistence type="predicted"/>
<dbReference type="EMBL" id="BAABKI010000002">
    <property type="protein sequence ID" value="GAA5169448.1"/>
    <property type="molecule type" value="Genomic_DNA"/>
</dbReference>
<dbReference type="InterPro" id="IPR010994">
    <property type="entry name" value="RuvA_2-like"/>
</dbReference>
<dbReference type="Proteomes" id="UP001500074">
    <property type="component" value="Unassembled WGS sequence"/>
</dbReference>
<dbReference type="SMART" id="SM00278">
    <property type="entry name" value="HhH1"/>
    <property type="match status" value="2"/>
</dbReference>
<keyword evidence="4" id="KW-1185">Reference proteome</keyword>
<dbReference type="PANTHER" id="PTHR21180:SF32">
    <property type="entry name" value="ENDONUCLEASE_EXONUCLEASE_PHOSPHATASE FAMILY DOMAIN-CONTAINING PROTEIN 1"/>
    <property type="match status" value="1"/>
</dbReference>
<evidence type="ECO:0000313" key="3">
    <source>
        <dbReference type="EMBL" id="GAA5169448.1"/>
    </source>
</evidence>
<dbReference type="PANTHER" id="PTHR21180">
    <property type="entry name" value="ENDONUCLEASE/EXONUCLEASE/PHOSPHATASE FAMILY DOMAIN-CONTAINING PROTEIN 1"/>
    <property type="match status" value="1"/>
</dbReference>
<evidence type="ECO:0000313" key="4">
    <source>
        <dbReference type="Proteomes" id="UP001500074"/>
    </source>
</evidence>
<feature type="domain" description="Helix-hairpin-helix DNA-binding motif class 1" evidence="2">
    <location>
        <begin position="37"/>
        <end position="56"/>
    </location>
</feature>
<sequence>MSQLLKAVLISLAIAMASSSVAAQETTQINVNTADEVTLAQLPGIGEVKARAIVMDRKNNGSYQTADDLARVDGIGEGTIDNLREQITF</sequence>
<reference evidence="4" key="1">
    <citation type="journal article" date="2019" name="Int. J. Syst. Evol. Microbiol.">
        <title>The Global Catalogue of Microorganisms (GCM) 10K type strain sequencing project: providing services to taxonomists for standard genome sequencing and annotation.</title>
        <authorList>
            <consortium name="The Broad Institute Genomics Platform"/>
            <consortium name="The Broad Institute Genome Sequencing Center for Infectious Disease"/>
            <person name="Wu L."/>
            <person name="Ma J."/>
        </authorList>
    </citation>
    <scope>NUCLEOTIDE SEQUENCE [LARGE SCALE GENOMIC DNA]</scope>
    <source>
        <strain evidence="4">JCM 18472</strain>
    </source>
</reference>
<dbReference type="InterPro" id="IPR051675">
    <property type="entry name" value="Endo/Exo/Phosphatase_dom_1"/>
</dbReference>
<feature type="domain" description="Helix-hairpin-helix DNA-binding motif class 1" evidence="2">
    <location>
        <begin position="67"/>
        <end position="86"/>
    </location>
</feature>
<feature type="signal peptide" evidence="1">
    <location>
        <begin position="1"/>
        <end position="22"/>
    </location>
</feature>
<name>A0ABP9QYZ0_9GAMM</name>
<evidence type="ECO:0000256" key="1">
    <source>
        <dbReference type="SAM" id="SignalP"/>
    </source>
</evidence>
<feature type="chain" id="PRO_5045280146" description="Helix-hairpin-helix DNA-binding motif class 1 domain-containing protein" evidence="1">
    <location>
        <begin position="23"/>
        <end position="89"/>
    </location>
</feature>
<dbReference type="SUPFAM" id="SSF47781">
    <property type="entry name" value="RuvA domain 2-like"/>
    <property type="match status" value="1"/>
</dbReference>
<dbReference type="NCBIfam" id="TIGR00426">
    <property type="entry name" value="competence protein ComEA helix-hairpin-helix repeat region"/>
    <property type="match status" value="1"/>
</dbReference>
<protein>
    <recommendedName>
        <fullName evidence="2">Helix-hairpin-helix DNA-binding motif class 1 domain-containing protein</fullName>
    </recommendedName>
</protein>
<dbReference type="Gene3D" id="1.10.150.320">
    <property type="entry name" value="Photosystem II 12 kDa extrinsic protein"/>
    <property type="match status" value="1"/>
</dbReference>
<accession>A0ABP9QYZ0</accession>
<dbReference type="InterPro" id="IPR004509">
    <property type="entry name" value="Competence_ComEA_HhH"/>
</dbReference>
<evidence type="ECO:0000259" key="2">
    <source>
        <dbReference type="SMART" id="SM00278"/>
    </source>
</evidence>
<comment type="caution">
    <text evidence="3">The sequence shown here is derived from an EMBL/GenBank/DDBJ whole genome shotgun (WGS) entry which is preliminary data.</text>
</comment>
<dbReference type="InterPro" id="IPR003583">
    <property type="entry name" value="Hlx-hairpin-Hlx_DNA-bd_motif"/>
</dbReference>
<keyword evidence="1" id="KW-0732">Signal</keyword>
<organism evidence="3 4">
    <name type="scientific">Modicisalibacter zincidurans</name>
    <dbReference type="NCBI Taxonomy" id="1178777"/>
    <lineage>
        <taxon>Bacteria</taxon>
        <taxon>Pseudomonadati</taxon>
        <taxon>Pseudomonadota</taxon>
        <taxon>Gammaproteobacteria</taxon>
        <taxon>Oceanospirillales</taxon>
        <taxon>Halomonadaceae</taxon>
        <taxon>Modicisalibacter</taxon>
    </lineage>
</organism>
<dbReference type="RefSeq" id="WP_031383869.1">
    <property type="nucleotide sequence ID" value="NZ_BAABKI010000002.1"/>
</dbReference>
<dbReference type="Pfam" id="PF12836">
    <property type="entry name" value="HHH_3"/>
    <property type="match status" value="1"/>
</dbReference>
<gene>
    <name evidence="3" type="ORF">GCM10023342_01450</name>
</gene>